<dbReference type="EMBL" id="QXIY01000017">
    <property type="protein sequence ID" value="RIE16924.1"/>
    <property type="molecule type" value="Genomic_DNA"/>
</dbReference>
<keyword evidence="2 7" id="KW-0820">tRNA-binding</keyword>
<evidence type="ECO:0000256" key="3">
    <source>
        <dbReference type="ARBA" id="ARBA00022801"/>
    </source>
</evidence>
<dbReference type="GO" id="GO:0004045">
    <property type="term" value="F:peptidyl-tRNA hydrolase activity"/>
    <property type="evidence" value="ECO:0007669"/>
    <property type="project" value="UniProtKB-UniRule"/>
</dbReference>
<feature type="site" description="Stabilizes the basic form of H active site to accept a proton" evidence="7">
    <location>
        <position position="144"/>
    </location>
</feature>
<dbReference type="PANTHER" id="PTHR17224:SF1">
    <property type="entry name" value="PEPTIDYL-TRNA HYDROLASE"/>
    <property type="match status" value="1"/>
</dbReference>
<dbReference type="Proteomes" id="UP000266113">
    <property type="component" value="Unassembled WGS sequence"/>
</dbReference>
<dbReference type="SUPFAM" id="SSF53178">
    <property type="entry name" value="Peptidyl-tRNA hydrolase-like"/>
    <property type="match status" value="1"/>
</dbReference>
<evidence type="ECO:0000313" key="10">
    <source>
        <dbReference type="EMBL" id="RIE16924.1"/>
    </source>
</evidence>
<dbReference type="InterPro" id="IPR018171">
    <property type="entry name" value="Pept_tRNA_hydro_CS"/>
</dbReference>
<feature type="active site" description="Proton acceptor" evidence="7">
    <location>
        <position position="66"/>
    </location>
</feature>
<comment type="function">
    <text evidence="7">Hydrolyzes ribosome-free peptidyl-tRNAs (with 1 or more amino acids incorporated), which drop off the ribosome during protein synthesis, or as a result of ribosome stalling.</text>
</comment>
<evidence type="ECO:0000256" key="7">
    <source>
        <dbReference type="HAMAP-Rule" id="MF_00083"/>
    </source>
</evidence>
<evidence type="ECO:0000256" key="9">
    <source>
        <dbReference type="RuleBase" id="RU004320"/>
    </source>
</evidence>
<dbReference type="GO" id="GO:0006515">
    <property type="term" value="P:protein quality control for misfolded or incompletely synthesized proteins"/>
    <property type="evidence" value="ECO:0007669"/>
    <property type="project" value="UniProtKB-UniRule"/>
</dbReference>
<comment type="catalytic activity">
    <reaction evidence="7 8">
        <text>an N-acyl-L-alpha-aminoacyl-tRNA + H2O = an N-acyl-L-amino acid + a tRNA + H(+)</text>
        <dbReference type="Rhea" id="RHEA:54448"/>
        <dbReference type="Rhea" id="RHEA-COMP:10123"/>
        <dbReference type="Rhea" id="RHEA-COMP:13883"/>
        <dbReference type="ChEBI" id="CHEBI:15377"/>
        <dbReference type="ChEBI" id="CHEBI:15378"/>
        <dbReference type="ChEBI" id="CHEBI:59874"/>
        <dbReference type="ChEBI" id="CHEBI:78442"/>
        <dbReference type="ChEBI" id="CHEBI:138191"/>
        <dbReference type="EC" id="3.1.1.29"/>
    </reaction>
</comment>
<comment type="similarity">
    <text evidence="5 7 9">Belongs to the PTH family.</text>
</comment>
<dbReference type="CDD" id="cd00462">
    <property type="entry name" value="PTH"/>
    <property type="match status" value="1"/>
</dbReference>
<comment type="subunit">
    <text evidence="7">Monomer.</text>
</comment>
<protein>
    <recommendedName>
        <fullName evidence="6 7">Peptidyl-tRNA hydrolase</fullName>
        <shortName evidence="7">Pth</shortName>
        <ecNumber evidence="1 7">3.1.1.29</ecNumber>
    </recommendedName>
</protein>
<evidence type="ECO:0000256" key="1">
    <source>
        <dbReference type="ARBA" id="ARBA00013260"/>
    </source>
</evidence>
<gene>
    <name evidence="7" type="primary">pth</name>
    <name evidence="10" type="ORF">SMC1_04525</name>
</gene>
<evidence type="ECO:0000256" key="5">
    <source>
        <dbReference type="ARBA" id="ARBA00038063"/>
    </source>
</evidence>
<comment type="caution">
    <text evidence="7">Lacks conserved residue(s) required for the propagation of feature annotation.</text>
</comment>
<dbReference type="OrthoDB" id="9800507at2"/>
<feature type="binding site" evidence="7">
    <location>
        <position position="61"/>
    </location>
    <ligand>
        <name>tRNA</name>
        <dbReference type="ChEBI" id="CHEBI:17843"/>
    </ligand>
</feature>
<comment type="function">
    <text evidence="7">Catalyzes the release of premature peptidyl moieties from peptidyl-tRNA molecules trapped in stalled 50S ribosomal subunits, and thus maintains levels of free tRNAs and 50S ribosomes.</text>
</comment>
<dbReference type="EC" id="3.1.1.29" evidence="1 7"/>
<dbReference type="AlphaFoldDB" id="A0A398E010"/>
<dbReference type="PANTHER" id="PTHR17224">
    <property type="entry name" value="PEPTIDYL-TRNA HYDROLASE"/>
    <property type="match status" value="1"/>
</dbReference>
<comment type="caution">
    <text evidence="10">The sequence shown here is derived from an EMBL/GenBank/DDBJ whole genome shotgun (WGS) entry which is preliminary data.</text>
</comment>
<keyword evidence="3 7" id="KW-0378">Hydrolase</keyword>
<keyword evidence="11" id="KW-1185">Reference proteome</keyword>
<feature type="binding site" evidence="7">
    <location>
        <position position="117"/>
    </location>
    <ligand>
        <name>tRNA</name>
        <dbReference type="ChEBI" id="CHEBI:17843"/>
    </ligand>
</feature>
<dbReference type="InterPro" id="IPR036416">
    <property type="entry name" value="Pept_tRNA_hydro_sf"/>
</dbReference>
<name>A0A398E010_9BACT</name>
<dbReference type="GO" id="GO:0005737">
    <property type="term" value="C:cytoplasm"/>
    <property type="evidence" value="ECO:0007669"/>
    <property type="project" value="UniProtKB-SubCell"/>
</dbReference>
<evidence type="ECO:0000256" key="6">
    <source>
        <dbReference type="ARBA" id="ARBA00050038"/>
    </source>
</evidence>
<dbReference type="GO" id="GO:0000049">
    <property type="term" value="F:tRNA binding"/>
    <property type="evidence" value="ECO:0007669"/>
    <property type="project" value="UniProtKB-UniRule"/>
</dbReference>
<reference evidence="10 11" key="1">
    <citation type="submission" date="2018-09" db="EMBL/GenBank/DDBJ databases">
        <title>Discovery and Ecogenomic Context for Candidatus Cryosericales, a Global Caldiserica Order Active in Thawing Permafrost.</title>
        <authorList>
            <person name="Martinez M.A."/>
            <person name="Woodcroft B.J."/>
            <person name="Ignacio Espinoza J.C."/>
            <person name="Zayed A."/>
            <person name="Singleton C.M."/>
            <person name="Boyd J."/>
            <person name="Li Y.-F."/>
            <person name="Purvine S."/>
            <person name="Maughan H."/>
            <person name="Hodgkins S.B."/>
            <person name="Anderson D."/>
            <person name="Sederholm M."/>
            <person name="Temperton B."/>
            <person name="Saleska S.R."/>
            <person name="Tyson G.W."/>
            <person name="Rich V.I."/>
        </authorList>
    </citation>
    <scope>NUCLEOTIDE SEQUENCE [LARGE SCALE GENOMIC DNA]</scope>
    <source>
        <strain evidence="10 11">SMC1</strain>
    </source>
</reference>
<evidence type="ECO:0000256" key="4">
    <source>
        <dbReference type="ARBA" id="ARBA00022884"/>
    </source>
</evidence>
<comment type="subcellular location">
    <subcellularLocation>
        <location evidence="7">Cytoplasm</location>
    </subcellularLocation>
</comment>
<dbReference type="Gene3D" id="3.40.50.1470">
    <property type="entry name" value="Peptidyl-tRNA hydrolase"/>
    <property type="match status" value="1"/>
</dbReference>
<organism evidence="10 11">
    <name type="scientific">Candidatus Cryosericum septentrionale</name>
    <dbReference type="NCBI Taxonomy" id="2290913"/>
    <lineage>
        <taxon>Bacteria</taxon>
        <taxon>Pseudomonadati</taxon>
        <taxon>Caldisericota/Cryosericota group</taxon>
        <taxon>Candidatus Cryosericota</taxon>
        <taxon>Candidatus Cryosericia</taxon>
        <taxon>Candidatus Cryosericales</taxon>
        <taxon>Candidatus Cryosericaceae</taxon>
        <taxon>Candidatus Cryosericum</taxon>
    </lineage>
</organism>
<sequence length="244" mass="27000">MRNCSIEAAFRRLGTRPMRRKYTVFEAPVNRSQLEIGPLPSSIPCVKTILIVGLGNPGSEYDETRHNVGFMALDAIAHSFKVRKFNHNRLAYWAAVDLVLCQGPDPVRIVLVKPRTFMNSSGVAIAPMMKERNILLENLIVIHDEIDLPVGAVRVSFNATAAGHKGVRSIADNCGGKRFVRVRVGIDKPRNTDGVIDYVLSRFSRSEQASIIDVIAKSPTVVRTIVCDGLMAAQDMFNRKVAKD</sequence>
<dbReference type="InterPro" id="IPR001328">
    <property type="entry name" value="Pept_tRNA_hydro"/>
</dbReference>
<keyword evidence="7" id="KW-0963">Cytoplasm</keyword>
<feature type="site" description="Discriminates between blocked and unblocked aminoacyl-tRNA" evidence="7">
    <location>
        <position position="56"/>
    </location>
</feature>
<evidence type="ECO:0000256" key="2">
    <source>
        <dbReference type="ARBA" id="ARBA00022555"/>
    </source>
</evidence>
<dbReference type="GO" id="GO:0072344">
    <property type="term" value="P:rescue of stalled ribosome"/>
    <property type="evidence" value="ECO:0007669"/>
    <property type="project" value="UniProtKB-UniRule"/>
</dbReference>
<dbReference type="PROSITE" id="PS01195">
    <property type="entry name" value="PEPT_TRNA_HYDROL_1"/>
    <property type="match status" value="1"/>
</dbReference>
<proteinExistence type="inferred from homology"/>
<feature type="binding site" evidence="7">
    <location>
        <position position="119"/>
    </location>
    <ligand>
        <name>tRNA</name>
        <dbReference type="ChEBI" id="CHEBI:17843"/>
    </ligand>
</feature>
<dbReference type="NCBIfam" id="TIGR00447">
    <property type="entry name" value="pth"/>
    <property type="match status" value="1"/>
</dbReference>
<evidence type="ECO:0000313" key="11">
    <source>
        <dbReference type="Proteomes" id="UP000266113"/>
    </source>
</evidence>
<keyword evidence="4 7" id="KW-0694">RNA-binding</keyword>
<dbReference type="Pfam" id="PF01195">
    <property type="entry name" value="Pept_tRNA_hydro"/>
    <property type="match status" value="1"/>
</dbReference>
<accession>A0A398E010</accession>
<evidence type="ECO:0000256" key="8">
    <source>
        <dbReference type="RuleBase" id="RU000673"/>
    </source>
</evidence>
<dbReference type="HAMAP" id="MF_00083">
    <property type="entry name" value="Pept_tRNA_hydro_bact"/>
    <property type="match status" value="1"/>
</dbReference>